<proteinExistence type="predicted"/>
<accession>A0ABY6M865</accession>
<sequence>MSKGLRFVPTLVFFVAVGPMNDPIIMTNFNDDHFTVEYDEDTFDNTIWIRGVPKEQGMYYIHVSTGFYGGGRLHFERTFTLYAE</sequence>
<dbReference type="RefSeq" id="WP_143821729.1">
    <property type="nucleotide sequence ID" value="NZ_CP087803.1"/>
</dbReference>
<dbReference type="Proteomes" id="UP001163632">
    <property type="component" value="Chromosome"/>
</dbReference>
<evidence type="ECO:0000313" key="2">
    <source>
        <dbReference type="Proteomes" id="UP001163632"/>
    </source>
</evidence>
<keyword evidence="2" id="KW-1185">Reference proteome</keyword>
<evidence type="ECO:0000313" key="1">
    <source>
        <dbReference type="EMBL" id="UZA03623.1"/>
    </source>
</evidence>
<protein>
    <submittedName>
        <fullName evidence="1">Uncharacterized protein</fullName>
    </submittedName>
</protein>
<dbReference type="EMBL" id="CP087830">
    <property type="protein sequence ID" value="UZA03623.1"/>
    <property type="molecule type" value="Genomic_DNA"/>
</dbReference>
<name>A0ABY6M865_MORBO</name>
<organism evidence="1 2">
    <name type="scientific">Moraxella bovis</name>
    <dbReference type="NCBI Taxonomy" id="476"/>
    <lineage>
        <taxon>Bacteria</taxon>
        <taxon>Pseudomonadati</taxon>
        <taxon>Pseudomonadota</taxon>
        <taxon>Gammaproteobacteria</taxon>
        <taxon>Moraxellales</taxon>
        <taxon>Moraxellaceae</taxon>
        <taxon>Moraxella</taxon>
    </lineage>
</organism>
<gene>
    <name evidence="1" type="ORF">LP092_02320</name>
</gene>
<reference evidence="1" key="1">
    <citation type="journal article" date="2022" name="BMC Microbiol.">
        <title>Whole genome sequencing of Moraxella bovis strains from North America reveals two genotypes with different genetic determinants.</title>
        <authorList>
            <person name="Wynn E.L."/>
            <person name="Hille M.M."/>
            <person name="Loy J.D."/>
            <person name="Schuller G."/>
            <person name="Kuhn K.L."/>
            <person name="Dickey A.M."/>
            <person name="Bono J.L."/>
            <person name="Clawson M.L."/>
        </authorList>
    </citation>
    <scope>NUCLEOTIDE SEQUENCE</scope>
    <source>
        <strain evidence="1">SAM102599</strain>
    </source>
</reference>